<keyword evidence="2" id="KW-1185">Reference proteome</keyword>
<accession>A0ABR7DRS3</accession>
<proteinExistence type="predicted"/>
<organism evidence="1 2">
    <name type="scientific">Parabacteroides hominis</name>
    <dbReference type="NCBI Taxonomy" id="2763057"/>
    <lineage>
        <taxon>Bacteria</taxon>
        <taxon>Pseudomonadati</taxon>
        <taxon>Bacteroidota</taxon>
        <taxon>Bacteroidia</taxon>
        <taxon>Bacteroidales</taxon>
        <taxon>Tannerellaceae</taxon>
        <taxon>Parabacteroides</taxon>
    </lineage>
</organism>
<evidence type="ECO:0000313" key="2">
    <source>
        <dbReference type="Proteomes" id="UP000651475"/>
    </source>
</evidence>
<name>A0ABR7DRS3_9BACT</name>
<protein>
    <submittedName>
        <fullName evidence="1">DUF4907 domain-containing protein</fullName>
    </submittedName>
</protein>
<evidence type="ECO:0000313" key="1">
    <source>
        <dbReference type="EMBL" id="MBC5634136.1"/>
    </source>
</evidence>
<dbReference type="Proteomes" id="UP000651475">
    <property type="component" value="Unassembled WGS sequence"/>
</dbReference>
<sequence>MMNAMMRKRRMAPGSLIILLPLLLILFCFRFREMGSRNEMQPELQTFQLGDGWGYKVLMNKKVMIYQPTIPAIDSLRPFPSEASARRIGSLVVERIKKNQCFSITTDDIIHPLSD</sequence>
<reference evidence="1 2" key="1">
    <citation type="submission" date="2020-08" db="EMBL/GenBank/DDBJ databases">
        <title>Genome public.</title>
        <authorList>
            <person name="Liu C."/>
            <person name="Sun Q."/>
        </authorList>
    </citation>
    <scope>NUCLEOTIDE SEQUENCE [LARGE SCALE GENOMIC DNA]</scope>
    <source>
        <strain evidence="1 2">NSJ-79</strain>
    </source>
</reference>
<dbReference type="Pfam" id="PF16250">
    <property type="entry name" value="DUF4907"/>
    <property type="match status" value="1"/>
</dbReference>
<dbReference type="EMBL" id="JACOOJ010000032">
    <property type="protein sequence ID" value="MBC5634136.1"/>
    <property type="molecule type" value="Genomic_DNA"/>
</dbReference>
<dbReference type="InterPro" id="IPR032593">
    <property type="entry name" value="DUF4907"/>
</dbReference>
<gene>
    <name evidence="1" type="ORF">H8S65_15410</name>
</gene>
<comment type="caution">
    <text evidence="1">The sequence shown here is derived from an EMBL/GenBank/DDBJ whole genome shotgun (WGS) entry which is preliminary data.</text>
</comment>